<evidence type="ECO:0000313" key="6">
    <source>
        <dbReference type="Proteomes" id="UP000663829"/>
    </source>
</evidence>
<dbReference type="EMBL" id="CAJNOK010001027">
    <property type="protein sequence ID" value="CAF0789113.1"/>
    <property type="molecule type" value="Genomic_DNA"/>
</dbReference>
<evidence type="ECO:0000313" key="2">
    <source>
        <dbReference type="EMBL" id="CAF0789113.1"/>
    </source>
</evidence>
<name>A0A814F575_9BILA</name>
<dbReference type="Gene3D" id="3.40.50.1820">
    <property type="entry name" value="alpha/beta hydrolase"/>
    <property type="match status" value="1"/>
</dbReference>
<dbReference type="Proteomes" id="UP000677228">
    <property type="component" value="Unassembled WGS sequence"/>
</dbReference>
<dbReference type="PANTHER" id="PTHR42886">
    <property type="entry name" value="RE40534P-RELATED"/>
    <property type="match status" value="1"/>
</dbReference>
<evidence type="ECO:0000313" key="3">
    <source>
        <dbReference type="EMBL" id="CAF0976755.1"/>
    </source>
</evidence>
<dbReference type="Pfam" id="PF00561">
    <property type="entry name" value="Abhydrolase_1"/>
    <property type="match status" value="1"/>
</dbReference>
<accession>A0A814F575</accession>
<evidence type="ECO:0000313" key="5">
    <source>
        <dbReference type="EMBL" id="CAF3749599.1"/>
    </source>
</evidence>
<reference evidence="3" key="1">
    <citation type="submission" date="2021-02" db="EMBL/GenBank/DDBJ databases">
        <authorList>
            <person name="Nowell W R."/>
        </authorList>
    </citation>
    <scope>NUCLEOTIDE SEQUENCE</scope>
</reference>
<dbReference type="Proteomes" id="UP000663829">
    <property type="component" value="Unassembled WGS sequence"/>
</dbReference>
<organism evidence="3 6">
    <name type="scientific">Didymodactylos carnosus</name>
    <dbReference type="NCBI Taxonomy" id="1234261"/>
    <lineage>
        <taxon>Eukaryota</taxon>
        <taxon>Metazoa</taxon>
        <taxon>Spiralia</taxon>
        <taxon>Gnathifera</taxon>
        <taxon>Rotifera</taxon>
        <taxon>Eurotatoria</taxon>
        <taxon>Bdelloidea</taxon>
        <taxon>Philodinida</taxon>
        <taxon>Philodinidae</taxon>
        <taxon>Didymodactylos</taxon>
    </lineage>
</organism>
<dbReference type="AlphaFoldDB" id="A0A814F575"/>
<dbReference type="Proteomes" id="UP000681722">
    <property type="component" value="Unassembled WGS sequence"/>
</dbReference>
<dbReference type="EMBL" id="CAJOBC010002755">
    <property type="protein sequence ID" value="CAF3749599.1"/>
    <property type="molecule type" value="Genomic_DNA"/>
</dbReference>
<gene>
    <name evidence="3" type="ORF">GPM918_LOCUS12532</name>
    <name evidence="2" type="ORF">OVA965_LOCUS4038</name>
    <name evidence="5" type="ORF">SRO942_LOCUS12532</name>
    <name evidence="4" type="ORF">TMI583_LOCUS4034</name>
</gene>
<dbReference type="SUPFAM" id="SSF53474">
    <property type="entry name" value="alpha/beta-Hydrolases"/>
    <property type="match status" value="1"/>
</dbReference>
<dbReference type="InterPro" id="IPR029058">
    <property type="entry name" value="AB_hydrolase_fold"/>
</dbReference>
<dbReference type="EMBL" id="CAJNOQ010002755">
    <property type="protein sequence ID" value="CAF0976755.1"/>
    <property type="molecule type" value="Genomic_DNA"/>
</dbReference>
<dbReference type="InterPro" id="IPR000073">
    <property type="entry name" value="AB_hydrolase_1"/>
</dbReference>
<protein>
    <recommendedName>
        <fullName evidence="1">AB hydrolase-1 domain-containing protein</fullName>
    </recommendedName>
</protein>
<proteinExistence type="predicted"/>
<feature type="domain" description="AB hydrolase-1" evidence="1">
    <location>
        <begin position="39"/>
        <end position="137"/>
    </location>
</feature>
<keyword evidence="6" id="KW-1185">Reference proteome</keyword>
<dbReference type="EMBL" id="CAJOBA010001026">
    <property type="protein sequence ID" value="CAF3571521.1"/>
    <property type="molecule type" value="Genomic_DNA"/>
</dbReference>
<comment type="caution">
    <text evidence="3">The sequence shown here is derived from an EMBL/GenBank/DDBJ whole genome shotgun (WGS) entry which is preliminary data.</text>
</comment>
<dbReference type="OrthoDB" id="9988524at2759"/>
<evidence type="ECO:0000313" key="4">
    <source>
        <dbReference type="EMBL" id="CAF3571521.1"/>
    </source>
</evidence>
<sequence length="270" mass="31965">MNNFDEEEFFVTNKNGHKLSCTFHRQRDPYKDEWNREHVVIVCHGYLSEKNANFFPELSSDLNQYHSLRFDFHGCGKSDGREQWDYGGYEDEVHSDLRFLVEYLRDDKKHAYFIRGLVGHSRGGTNILLYASFYDDIPLIVNIAGRYRLDQGIRERFTKKQFDELDNNGYFIIKIRQGTEIYRITKEGINKRCQLDMSKIEQIKNSSILNIWGDKDDIVPKEDVYLLRDHTKNARKSDIIIIEGGDHCFKGKESQLIRAIHQWIEQRLES</sequence>
<evidence type="ECO:0000259" key="1">
    <source>
        <dbReference type="Pfam" id="PF00561"/>
    </source>
</evidence>
<dbReference type="Proteomes" id="UP000682733">
    <property type="component" value="Unassembled WGS sequence"/>
</dbReference>
<dbReference type="PANTHER" id="PTHR42886:SF53">
    <property type="entry name" value="ALPHA_BETA-HYDROLASES SUPERFAMILY PROTEIN"/>
    <property type="match status" value="1"/>
</dbReference>